<evidence type="ECO:0000256" key="1">
    <source>
        <dbReference type="ARBA" id="ARBA00012513"/>
    </source>
</evidence>
<dbReference type="InterPro" id="IPR005543">
    <property type="entry name" value="PASTA_dom"/>
</dbReference>
<keyword evidence="3" id="KW-0808">Transferase</keyword>
<comment type="catalytic activity">
    <reaction evidence="9">
        <text>L-seryl-[protein] + ATP = O-phospho-L-seryl-[protein] + ADP + H(+)</text>
        <dbReference type="Rhea" id="RHEA:17989"/>
        <dbReference type="Rhea" id="RHEA-COMP:9863"/>
        <dbReference type="Rhea" id="RHEA-COMP:11604"/>
        <dbReference type="ChEBI" id="CHEBI:15378"/>
        <dbReference type="ChEBI" id="CHEBI:29999"/>
        <dbReference type="ChEBI" id="CHEBI:30616"/>
        <dbReference type="ChEBI" id="CHEBI:83421"/>
        <dbReference type="ChEBI" id="CHEBI:456216"/>
        <dbReference type="EC" id="2.7.11.1"/>
    </reaction>
</comment>
<keyword evidence="5 10" id="KW-0547">Nucleotide-binding</keyword>
<evidence type="ECO:0000256" key="11">
    <source>
        <dbReference type="SAM" id="MobiDB-lite"/>
    </source>
</evidence>
<dbReference type="Pfam" id="PF03793">
    <property type="entry name" value="PASTA"/>
    <property type="match status" value="1"/>
</dbReference>
<gene>
    <name evidence="14" type="ORF">GCM10010339_62380</name>
</gene>
<reference evidence="14" key="2">
    <citation type="submission" date="2020-09" db="EMBL/GenBank/DDBJ databases">
        <authorList>
            <person name="Sun Q."/>
            <person name="Ohkuma M."/>
        </authorList>
    </citation>
    <scope>NUCLEOTIDE SEQUENCE</scope>
    <source>
        <strain evidence="14">JCM 4714</strain>
    </source>
</reference>
<dbReference type="PANTHER" id="PTHR43289:SF6">
    <property type="entry name" value="SERINE_THREONINE-PROTEIN KINASE NEKL-3"/>
    <property type="match status" value="1"/>
</dbReference>
<evidence type="ECO:0000256" key="6">
    <source>
        <dbReference type="ARBA" id="ARBA00022777"/>
    </source>
</evidence>
<feature type="domain" description="PASTA" evidence="13">
    <location>
        <begin position="344"/>
        <end position="413"/>
    </location>
</feature>
<dbReference type="FunFam" id="1.10.510.10:FF:000021">
    <property type="entry name" value="Serine/threonine protein kinase"/>
    <property type="match status" value="1"/>
</dbReference>
<evidence type="ECO:0000256" key="10">
    <source>
        <dbReference type="PROSITE-ProRule" id="PRU10141"/>
    </source>
</evidence>
<evidence type="ECO:0000256" key="7">
    <source>
        <dbReference type="ARBA" id="ARBA00022840"/>
    </source>
</evidence>
<dbReference type="PROSITE" id="PS00107">
    <property type="entry name" value="PROTEIN_KINASE_ATP"/>
    <property type="match status" value="1"/>
</dbReference>
<dbReference type="GO" id="GO:0005524">
    <property type="term" value="F:ATP binding"/>
    <property type="evidence" value="ECO:0007669"/>
    <property type="project" value="UniProtKB-UniRule"/>
</dbReference>
<keyword evidence="6" id="KW-0418">Kinase</keyword>
<feature type="compositionally biased region" description="Low complexity" evidence="11">
    <location>
        <begin position="296"/>
        <end position="306"/>
    </location>
</feature>
<evidence type="ECO:0000256" key="3">
    <source>
        <dbReference type="ARBA" id="ARBA00022679"/>
    </source>
</evidence>
<dbReference type="InterPro" id="IPR011009">
    <property type="entry name" value="Kinase-like_dom_sf"/>
</dbReference>
<keyword evidence="15" id="KW-1185">Reference proteome</keyword>
<keyword evidence="2" id="KW-0723">Serine/threonine-protein kinase</keyword>
<dbReference type="SUPFAM" id="SSF56112">
    <property type="entry name" value="Protein kinase-like (PK-like)"/>
    <property type="match status" value="1"/>
</dbReference>
<sequence>MDRTRCLGGRYRLEQVLGRGGMAEVWLAYDVLLFRSVAVKMLRPELAADGEHWARFRREAVSTALLGHSSLVAVYDAGEDTADGVPAPYLVMEYVQGTTLLQLVRDKRITGPEHALQLTAGVLEALEHAHHHGIIHRDIKSANAMVSREGVVKVMDFGIARSTTLTDTALTRTSMVLGTAEYLSPEQARGEQVDCRTDLYSTGCLLYELLTGLPPFTGDTPLAVAMKHLSEPPVAPSARVPGLPRAYDTLVLRALSKDRADRYQTAEEMHGAIREILADRPTAVTPHLPDPSATVRQPRQLPPRRAQTSRLMRRRRIRWALQATAALLTTGLATCMVSGWQATARPSATAPTLVGMTMAEARSHAQAVGMRVQRVWHRACPRPGTPAGEVCEQTPSPGTQMSRHTIVHVTLSLGTPQ</sequence>
<evidence type="ECO:0000259" key="12">
    <source>
        <dbReference type="PROSITE" id="PS50011"/>
    </source>
</evidence>
<feature type="domain" description="Protein kinase" evidence="12">
    <location>
        <begin position="11"/>
        <end position="277"/>
    </location>
</feature>
<dbReference type="PROSITE" id="PS51178">
    <property type="entry name" value="PASTA"/>
    <property type="match status" value="1"/>
</dbReference>
<keyword evidence="7 10" id="KW-0067">ATP-binding</keyword>
<evidence type="ECO:0000256" key="4">
    <source>
        <dbReference type="ARBA" id="ARBA00022737"/>
    </source>
</evidence>
<organism evidence="14 15">
    <name type="scientific">Streptomyces alanosinicus</name>
    <dbReference type="NCBI Taxonomy" id="68171"/>
    <lineage>
        <taxon>Bacteria</taxon>
        <taxon>Bacillati</taxon>
        <taxon>Actinomycetota</taxon>
        <taxon>Actinomycetes</taxon>
        <taxon>Kitasatosporales</taxon>
        <taxon>Streptomycetaceae</taxon>
        <taxon>Streptomyces</taxon>
    </lineage>
</organism>
<dbReference type="InterPro" id="IPR000719">
    <property type="entry name" value="Prot_kinase_dom"/>
</dbReference>
<reference evidence="14" key="1">
    <citation type="journal article" date="2014" name="Int. J. Syst. Evol. Microbiol.">
        <title>Complete genome sequence of Corynebacterium casei LMG S-19264T (=DSM 44701T), isolated from a smear-ripened cheese.</title>
        <authorList>
            <consortium name="US DOE Joint Genome Institute (JGI-PGF)"/>
            <person name="Walter F."/>
            <person name="Albersmeier A."/>
            <person name="Kalinowski J."/>
            <person name="Ruckert C."/>
        </authorList>
    </citation>
    <scope>NUCLEOTIDE SEQUENCE</scope>
    <source>
        <strain evidence="14">JCM 4714</strain>
    </source>
</reference>
<dbReference type="GO" id="GO:0004674">
    <property type="term" value="F:protein serine/threonine kinase activity"/>
    <property type="evidence" value="ECO:0007669"/>
    <property type="project" value="UniProtKB-KW"/>
</dbReference>
<dbReference type="InterPro" id="IPR017441">
    <property type="entry name" value="Protein_kinase_ATP_BS"/>
</dbReference>
<evidence type="ECO:0000256" key="9">
    <source>
        <dbReference type="ARBA" id="ARBA00048679"/>
    </source>
</evidence>
<name>A0A919D6V6_9ACTN</name>
<proteinExistence type="predicted"/>
<dbReference type="EMBL" id="BMVG01000020">
    <property type="protein sequence ID" value="GHE09583.1"/>
    <property type="molecule type" value="Genomic_DNA"/>
</dbReference>
<dbReference type="FunFam" id="3.30.200.20:FF:000035">
    <property type="entry name" value="Serine/threonine protein kinase Stk1"/>
    <property type="match status" value="1"/>
</dbReference>
<dbReference type="Gene3D" id="1.10.510.10">
    <property type="entry name" value="Transferase(Phosphotransferase) domain 1"/>
    <property type="match status" value="1"/>
</dbReference>
<keyword evidence="4" id="KW-0677">Repeat</keyword>
<evidence type="ECO:0000256" key="2">
    <source>
        <dbReference type="ARBA" id="ARBA00022527"/>
    </source>
</evidence>
<dbReference type="PANTHER" id="PTHR43289">
    <property type="entry name" value="MITOGEN-ACTIVATED PROTEIN KINASE KINASE KINASE 20-RELATED"/>
    <property type="match status" value="1"/>
</dbReference>
<accession>A0A919D6V6</accession>
<dbReference type="Gene3D" id="3.30.10.20">
    <property type="match status" value="1"/>
</dbReference>
<evidence type="ECO:0000313" key="15">
    <source>
        <dbReference type="Proteomes" id="UP000655443"/>
    </source>
</evidence>
<dbReference type="Pfam" id="PF00069">
    <property type="entry name" value="Pkinase"/>
    <property type="match status" value="1"/>
</dbReference>
<evidence type="ECO:0000256" key="5">
    <source>
        <dbReference type="ARBA" id="ARBA00022741"/>
    </source>
</evidence>
<dbReference type="PROSITE" id="PS50011">
    <property type="entry name" value="PROTEIN_KINASE_DOM"/>
    <property type="match status" value="1"/>
</dbReference>
<evidence type="ECO:0000256" key="8">
    <source>
        <dbReference type="ARBA" id="ARBA00047899"/>
    </source>
</evidence>
<dbReference type="RefSeq" id="WP_268252674.1">
    <property type="nucleotide sequence ID" value="NZ_BMVG01000020.1"/>
</dbReference>
<evidence type="ECO:0000259" key="13">
    <source>
        <dbReference type="PROSITE" id="PS51178"/>
    </source>
</evidence>
<dbReference type="GO" id="GO:0045717">
    <property type="term" value="P:negative regulation of fatty acid biosynthetic process"/>
    <property type="evidence" value="ECO:0007669"/>
    <property type="project" value="UniProtKB-ARBA"/>
</dbReference>
<dbReference type="EC" id="2.7.11.1" evidence="1"/>
<dbReference type="SMART" id="SM00220">
    <property type="entry name" value="S_TKc"/>
    <property type="match status" value="1"/>
</dbReference>
<comment type="catalytic activity">
    <reaction evidence="8">
        <text>L-threonyl-[protein] + ATP = O-phospho-L-threonyl-[protein] + ADP + H(+)</text>
        <dbReference type="Rhea" id="RHEA:46608"/>
        <dbReference type="Rhea" id="RHEA-COMP:11060"/>
        <dbReference type="Rhea" id="RHEA-COMP:11605"/>
        <dbReference type="ChEBI" id="CHEBI:15378"/>
        <dbReference type="ChEBI" id="CHEBI:30013"/>
        <dbReference type="ChEBI" id="CHEBI:30616"/>
        <dbReference type="ChEBI" id="CHEBI:61977"/>
        <dbReference type="ChEBI" id="CHEBI:456216"/>
        <dbReference type="EC" id="2.7.11.1"/>
    </reaction>
</comment>
<feature type="region of interest" description="Disordered" evidence="11">
    <location>
        <begin position="283"/>
        <end position="310"/>
    </location>
</feature>
<protein>
    <recommendedName>
        <fullName evidence="1">non-specific serine/threonine protein kinase</fullName>
        <ecNumber evidence="1">2.7.11.1</ecNumber>
    </recommendedName>
</protein>
<dbReference type="Proteomes" id="UP000655443">
    <property type="component" value="Unassembled WGS sequence"/>
</dbReference>
<dbReference type="Gene3D" id="3.30.200.20">
    <property type="entry name" value="Phosphorylase Kinase, domain 1"/>
    <property type="match status" value="1"/>
</dbReference>
<evidence type="ECO:0000313" key="14">
    <source>
        <dbReference type="EMBL" id="GHE09583.1"/>
    </source>
</evidence>
<dbReference type="CDD" id="cd06577">
    <property type="entry name" value="PASTA_pknB"/>
    <property type="match status" value="1"/>
</dbReference>
<comment type="caution">
    <text evidence="14">The sequence shown here is derived from an EMBL/GenBank/DDBJ whole genome shotgun (WGS) entry which is preliminary data.</text>
</comment>
<dbReference type="CDD" id="cd14014">
    <property type="entry name" value="STKc_PknB_like"/>
    <property type="match status" value="1"/>
</dbReference>
<feature type="binding site" evidence="10">
    <location>
        <position position="40"/>
    </location>
    <ligand>
        <name>ATP</name>
        <dbReference type="ChEBI" id="CHEBI:30616"/>
    </ligand>
</feature>
<dbReference type="AlphaFoldDB" id="A0A919D6V6"/>